<feature type="domain" description="CCAAT-binding factor" evidence="3">
    <location>
        <begin position="565"/>
        <end position="742"/>
    </location>
</feature>
<gene>
    <name evidence="4" type="ORF">C7999DRAFT_11431</name>
</gene>
<feature type="compositionally biased region" description="Polar residues" evidence="2">
    <location>
        <begin position="61"/>
        <end position="72"/>
    </location>
</feature>
<feature type="compositionally biased region" description="Basic and acidic residues" evidence="2">
    <location>
        <begin position="677"/>
        <end position="690"/>
    </location>
</feature>
<dbReference type="SUPFAM" id="SSF48371">
    <property type="entry name" value="ARM repeat"/>
    <property type="match status" value="1"/>
</dbReference>
<organism evidence="4 5">
    <name type="scientific">Corynascus novoguineensis</name>
    <dbReference type="NCBI Taxonomy" id="1126955"/>
    <lineage>
        <taxon>Eukaryota</taxon>
        <taxon>Fungi</taxon>
        <taxon>Dikarya</taxon>
        <taxon>Ascomycota</taxon>
        <taxon>Pezizomycotina</taxon>
        <taxon>Sordariomycetes</taxon>
        <taxon>Sordariomycetidae</taxon>
        <taxon>Sordariales</taxon>
        <taxon>Chaetomiaceae</taxon>
        <taxon>Corynascus</taxon>
    </lineage>
</organism>
<evidence type="ECO:0000256" key="1">
    <source>
        <dbReference type="ARBA" id="ARBA00007797"/>
    </source>
</evidence>
<evidence type="ECO:0000313" key="5">
    <source>
        <dbReference type="Proteomes" id="UP001303647"/>
    </source>
</evidence>
<feature type="region of interest" description="Disordered" evidence="2">
    <location>
        <begin position="141"/>
        <end position="198"/>
    </location>
</feature>
<reference evidence="4" key="1">
    <citation type="journal article" date="2023" name="Mol. Phylogenet. Evol.">
        <title>Genome-scale phylogeny and comparative genomics of the fungal order Sordariales.</title>
        <authorList>
            <person name="Hensen N."/>
            <person name="Bonometti L."/>
            <person name="Westerberg I."/>
            <person name="Brannstrom I.O."/>
            <person name="Guillou S."/>
            <person name="Cros-Aarteil S."/>
            <person name="Calhoun S."/>
            <person name="Haridas S."/>
            <person name="Kuo A."/>
            <person name="Mondo S."/>
            <person name="Pangilinan J."/>
            <person name="Riley R."/>
            <person name="LaButti K."/>
            <person name="Andreopoulos B."/>
            <person name="Lipzen A."/>
            <person name="Chen C."/>
            <person name="Yan M."/>
            <person name="Daum C."/>
            <person name="Ng V."/>
            <person name="Clum A."/>
            <person name="Steindorff A."/>
            <person name="Ohm R.A."/>
            <person name="Martin F."/>
            <person name="Silar P."/>
            <person name="Natvig D.O."/>
            <person name="Lalanne C."/>
            <person name="Gautier V."/>
            <person name="Ament-Velasquez S.L."/>
            <person name="Kruys A."/>
            <person name="Hutchinson M.I."/>
            <person name="Powell A.J."/>
            <person name="Barry K."/>
            <person name="Miller A.N."/>
            <person name="Grigoriev I.V."/>
            <person name="Debuchy R."/>
            <person name="Gladieux P."/>
            <person name="Hiltunen Thoren M."/>
            <person name="Johannesson H."/>
        </authorList>
    </citation>
    <scope>NUCLEOTIDE SEQUENCE</scope>
    <source>
        <strain evidence="4">CBS 359.72</strain>
    </source>
</reference>
<protein>
    <submittedName>
        <fullName evidence="4">CBF/Mak21 family-domain-containing protein</fullName>
    </submittedName>
</protein>
<sequence length="993" mass="110434">MGAKRNKEKKKAPKPSFDETALAQLTSKIDKSLSDSKKERPPKRKRQRDNDEEHDPKRRQTSPTEYKSQKNTRVARETEKQVPSLLEEILALGGNEDDLELVANVDSGDEGGAAPRPKVSSEPIVDKSLRDELAQFASTLGFSKFQDNDDAETDEYSDSAVETSESDVEEEREENHKAAPQVEARLEKQPGNKQHSTSISNLKAYAEKLLENDSSEYLAKRASSSSQKFMSTIMSSGTLSDKVSALTLSIQESPLHNRKAFESLVSLAGKRSRGQAIAALGALVDLLGNGALLPSDRRLHTLNAQPALLGALDEQGGAPWTEGHKLPGRVTAAQLMMWAYEDWLKAAYFRIIQLLEVWCSDEIEYSRSRALDFVFGLLKNKPEQEANLLRLLVNKLGDRERKIASRASYLLLQLLTIHPGMKTIVIGTVEQEVLLKPGQSLRTKYTAINTLNQTILSTKEPSVADMLLRIYFDNFLSLLKTGSLGDIAFRGNDEKSTWSRKSTKKKGSNTTPLPGNEQETAQKLVSSLLTGVNRAIPFAATEDSTLEQHLDTLFRITHSSNFNTSVQALMLIQQLATSKQLAVDRFYRTLYESLLDPRLVTSSKHALYLNLLFRAMKNDVDVRRVKAFAKRLLQVLSLHQPSFTCGVLFLVAELQATFPDLHTLLDEPEDNEDDGEEVYRDVPDNNHEGEAALQDQAETSSSRAAAYDGRKRDPEHSNAHRSCLWELVPFLSHYHPSVCVFAGNLLARNKTLPRPDLANHTLMHFLDKFVYRNPKAEEPKRGGSIMQPIIASGSASYIVASSKSSVRQQPAVNSSSFWNLKPDQVSAEDVFFHQYFARVGKPAEIPRTKETAVNDQIASDGEVAEEEEIWDALVNSHPEIEGADVEEESDMDLKEYDYSDNDMEVDSLDADGKMSGSDDDGGFEGIFDDSEESEEPDASEDEAEGETNGEVATATSRPGHKGRLNRKEMRSLPTFASVEDYADMLAAEDDLDD</sequence>
<dbReference type="Pfam" id="PF03914">
    <property type="entry name" value="CBF"/>
    <property type="match status" value="1"/>
</dbReference>
<feature type="compositionally biased region" description="Acidic residues" evidence="2">
    <location>
        <begin position="666"/>
        <end position="676"/>
    </location>
</feature>
<feature type="region of interest" description="Disordered" evidence="2">
    <location>
        <begin position="94"/>
        <end position="125"/>
    </location>
</feature>
<dbReference type="AlphaFoldDB" id="A0AAN7HTJ1"/>
<proteinExistence type="inferred from homology"/>
<keyword evidence="5" id="KW-1185">Reference proteome</keyword>
<reference evidence="4" key="2">
    <citation type="submission" date="2023-05" db="EMBL/GenBank/DDBJ databases">
        <authorList>
            <consortium name="Lawrence Berkeley National Laboratory"/>
            <person name="Steindorff A."/>
            <person name="Hensen N."/>
            <person name="Bonometti L."/>
            <person name="Westerberg I."/>
            <person name="Brannstrom I.O."/>
            <person name="Guillou S."/>
            <person name="Cros-Aarteil S."/>
            <person name="Calhoun S."/>
            <person name="Haridas S."/>
            <person name="Kuo A."/>
            <person name="Mondo S."/>
            <person name="Pangilinan J."/>
            <person name="Riley R."/>
            <person name="Labutti K."/>
            <person name="Andreopoulos B."/>
            <person name="Lipzen A."/>
            <person name="Chen C."/>
            <person name="Yanf M."/>
            <person name="Daum C."/>
            <person name="Ng V."/>
            <person name="Clum A."/>
            <person name="Ohm R."/>
            <person name="Martin F."/>
            <person name="Silar P."/>
            <person name="Natvig D."/>
            <person name="Lalanne C."/>
            <person name="Gautier V."/>
            <person name="Ament-Velasquez S.L."/>
            <person name="Kruys A."/>
            <person name="Hutchinson M.I."/>
            <person name="Powell A.J."/>
            <person name="Barry K."/>
            <person name="Miller A.N."/>
            <person name="Grigoriev I.V."/>
            <person name="Debuchy R."/>
            <person name="Gladieux P."/>
            <person name="Thoren M.H."/>
            <person name="Johannesson H."/>
        </authorList>
    </citation>
    <scope>NUCLEOTIDE SEQUENCE</scope>
    <source>
        <strain evidence="4">CBS 359.72</strain>
    </source>
</reference>
<evidence type="ECO:0000256" key="2">
    <source>
        <dbReference type="SAM" id="MobiDB-lite"/>
    </source>
</evidence>
<feature type="region of interest" description="Disordered" evidence="2">
    <location>
        <begin position="664"/>
        <end position="717"/>
    </location>
</feature>
<name>A0AAN7HTJ1_9PEZI</name>
<feature type="compositionally biased region" description="Acidic residues" evidence="2">
    <location>
        <begin position="148"/>
        <end position="157"/>
    </location>
</feature>
<comment type="similarity">
    <text evidence="1">Belongs to the CBF/MAK21 family.</text>
</comment>
<dbReference type="InterPro" id="IPR005612">
    <property type="entry name" value="CCAAT-binding_factor"/>
</dbReference>
<evidence type="ECO:0000313" key="4">
    <source>
        <dbReference type="EMBL" id="KAK4250880.1"/>
    </source>
</evidence>
<dbReference type="InterPro" id="IPR040155">
    <property type="entry name" value="CEBPZ/Mak21-like"/>
</dbReference>
<accession>A0AAN7HTJ1</accession>
<feature type="compositionally biased region" description="Basic and acidic residues" evidence="2">
    <location>
        <begin position="48"/>
        <end position="58"/>
    </location>
</feature>
<dbReference type="PANTHER" id="PTHR12048:SF0">
    <property type="entry name" value="CCAAT_ENHANCER-BINDING PROTEIN ZETA"/>
    <property type="match status" value="1"/>
</dbReference>
<feature type="compositionally biased region" description="Basic and acidic residues" evidence="2">
    <location>
        <begin position="708"/>
        <end position="717"/>
    </location>
</feature>
<dbReference type="GO" id="GO:0005634">
    <property type="term" value="C:nucleus"/>
    <property type="evidence" value="ECO:0007669"/>
    <property type="project" value="TreeGrafter"/>
</dbReference>
<comment type="caution">
    <text evidence="4">The sequence shown here is derived from an EMBL/GenBank/DDBJ whole genome shotgun (WGS) entry which is preliminary data.</text>
</comment>
<feature type="compositionally biased region" description="Acidic residues" evidence="2">
    <location>
        <begin position="917"/>
        <end position="947"/>
    </location>
</feature>
<dbReference type="PANTHER" id="PTHR12048">
    <property type="entry name" value="CCAAT-BINDING FACTOR-RELATED"/>
    <property type="match status" value="1"/>
</dbReference>
<feature type="region of interest" description="Disordered" evidence="2">
    <location>
        <begin position="1"/>
        <end position="82"/>
    </location>
</feature>
<feature type="region of interest" description="Disordered" evidence="2">
    <location>
        <begin position="498"/>
        <end position="517"/>
    </location>
</feature>
<evidence type="ECO:0000259" key="3">
    <source>
        <dbReference type="Pfam" id="PF03914"/>
    </source>
</evidence>
<feature type="region of interest" description="Disordered" evidence="2">
    <location>
        <begin position="903"/>
        <end position="974"/>
    </location>
</feature>
<dbReference type="EMBL" id="MU857610">
    <property type="protein sequence ID" value="KAK4250880.1"/>
    <property type="molecule type" value="Genomic_DNA"/>
</dbReference>
<dbReference type="Proteomes" id="UP001303647">
    <property type="component" value="Unassembled WGS sequence"/>
</dbReference>
<feature type="compositionally biased region" description="Basic and acidic residues" evidence="2">
    <location>
        <begin position="28"/>
        <end position="39"/>
    </location>
</feature>
<dbReference type="InterPro" id="IPR016024">
    <property type="entry name" value="ARM-type_fold"/>
</dbReference>
<feature type="compositionally biased region" description="Basic residues" evidence="2">
    <location>
        <begin position="1"/>
        <end position="13"/>
    </location>
</feature>